<dbReference type="AlphaFoldDB" id="A0AA39XX27"/>
<evidence type="ECO:0000313" key="1">
    <source>
        <dbReference type="EMBL" id="KAK0640650.1"/>
    </source>
</evidence>
<proteinExistence type="predicted"/>
<reference evidence="1" key="1">
    <citation type="submission" date="2023-06" db="EMBL/GenBank/DDBJ databases">
        <title>Genome-scale phylogeny and comparative genomics of the fungal order Sordariales.</title>
        <authorList>
            <consortium name="Lawrence Berkeley National Laboratory"/>
            <person name="Hensen N."/>
            <person name="Bonometti L."/>
            <person name="Westerberg I."/>
            <person name="Brannstrom I.O."/>
            <person name="Guillou S."/>
            <person name="Cros-Aarteil S."/>
            <person name="Calhoun S."/>
            <person name="Haridas S."/>
            <person name="Kuo A."/>
            <person name="Mondo S."/>
            <person name="Pangilinan J."/>
            <person name="Riley R."/>
            <person name="Labutti K."/>
            <person name="Andreopoulos B."/>
            <person name="Lipzen A."/>
            <person name="Chen C."/>
            <person name="Yanf M."/>
            <person name="Daum C."/>
            <person name="Ng V."/>
            <person name="Clum A."/>
            <person name="Steindorff A."/>
            <person name="Ohm R."/>
            <person name="Martin F."/>
            <person name="Silar P."/>
            <person name="Natvig D."/>
            <person name="Lalanne C."/>
            <person name="Gautier V."/>
            <person name="Ament-Velasquez S.L."/>
            <person name="Kruys A."/>
            <person name="Hutchinson M.I."/>
            <person name="Powell A.J."/>
            <person name="Barry K."/>
            <person name="Miller A.N."/>
            <person name="Grigoriev I.V."/>
            <person name="Debuchy R."/>
            <person name="Gladieux P."/>
            <person name="Thoren M.H."/>
            <person name="Johannesson H."/>
        </authorList>
    </citation>
    <scope>NUCLEOTIDE SEQUENCE</scope>
    <source>
        <strain evidence="1">SMH2532-1</strain>
    </source>
</reference>
<dbReference type="EMBL" id="JAULSV010000006">
    <property type="protein sequence ID" value="KAK0640650.1"/>
    <property type="molecule type" value="Genomic_DNA"/>
</dbReference>
<name>A0AA39XX27_9PEZI</name>
<evidence type="ECO:0000313" key="2">
    <source>
        <dbReference type="Proteomes" id="UP001174936"/>
    </source>
</evidence>
<gene>
    <name evidence="1" type="ORF">B0T16DRAFT_418248</name>
</gene>
<organism evidence="1 2">
    <name type="scientific">Cercophora newfieldiana</name>
    <dbReference type="NCBI Taxonomy" id="92897"/>
    <lineage>
        <taxon>Eukaryota</taxon>
        <taxon>Fungi</taxon>
        <taxon>Dikarya</taxon>
        <taxon>Ascomycota</taxon>
        <taxon>Pezizomycotina</taxon>
        <taxon>Sordariomycetes</taxon>
        <taxon>Sordariomycetidae</taxon>
        <taxon>Sordariales</taxon>
        <taxon>Lasiosphaeriaceae</taxon>
        <taxon>Cercophora</taxon>
    </lineage>
</organism>
<comment type="caution">
    <text evidence="1">The sequence shown here is derived from an EMBL/GenBank/DDBJ whole genome shotgun (WGS) entry which is preliminary data.</text>
</comment>
<sequence length="92" mass="10327">MEMTTEAIIALVALVVGLPATGYVMWKCHRGRRGRTPGDDTAFGGEIQPPLMYFMDTRLTRGLTTCDQMILGTPSFHLGRKIRAVTKQRRFL</sequence>
<dbReference type="Proteomes" id="UP001174936">
    <property type="component" value="Unassembled WGS sequence"/>
</dbReference>
<accession>A0AA39XX27</accession>
<keyword evidence="2" id="KW-1185">Reference proteome</keyword>
<protein>
    <submittedName>
        <fullName evidence="1">Uncharacterized protein</fullName>
    </submittedName>
</protein>